<reference evidence="2" key="2">
    <citation type="submission" date="2003-01" db="EMBL/GenBank/DDBJ databases">
        <title>Partial Nucleotide Sequence of the Feldmannia irregularis Virus FirrV-1 Genome: On the Evolution of Large Phaeoviral Genomes.</title>
        <authorList>
            <person name="Delaroque N."/>
            <person name="Knippers R."/>
            <person name="Mueller D.G."/>
            <person name="Boland W."/>
        </authorList>
    </citation>
    <scope>NUCLEOTIDE SEQUENCE</scope>
    <source>
        <strain evidence="2">FirrV-1</strain>
    </source>
</reference>
<evidence type="ECO:0000313" key="2">
    <source>
        <dbReference type="EMBL" id="AAR26859.1"/>
    </source>
</evidence>
<feature type="region of interest" description="Disordered" evidence="1">
    <location>
        <begin position="1"/>
        <end position="22"/>
    </location>
</feature>
<evidence type="ECO:0000256" key="1">
    <source>
        <dbReference type="SAM" id="MobiDB-lite"/>
    </source>
</evidence>
<dbReference type="EMBL" id="AY225133">
    <property type="protein sequence ID" value="AAR26859.1"/>
    <property type="molecule type" value="Genomic_DNA"/>
</dbReference>
<dbReference type="RefSeq" id="YP_009665711.1">
    <property type="nucleotide sequence ID" value="NC_043254.1"/>
</dbReference>
<name>Q6XM52_9PHYC</name>
<dbReference type="GeneID" id="41332307"/>
<sequence length="90" mass="10542">MGLGFSKCSSLHSSHGTDMSKEMFTMKERIEKLEYLEQIRCANRLDRLERLQRRTEKYINPACLDSAARSRYQSPTPTKQADWVWYGNPP</sequence>
<reference evidence="2" key="1">
    <citation type="journal article" date="2003" name="J. Mol. Evol.">
        <title>Comparisons of two large phaeoviral genomes and evolutionary implications.</title>
        <authorList>
            <person name="Delaroque N."/>
            <person name="Boland W."/>
            <person name="Muller D.G."/>
            <person name="Knippers R."/>
        </authorList>
    </citation>
    <scope>NUCLEOTIDE SEQUENCE</scope>
    <source>
        <strain evidence="2">FirrV-1</strain>
    </source>
</reference>
<organism evidence="2">
    <name type="scientific">Feldmannia irregularis virus a</name>
    <dbReference type="NCBI Taxonomy" id="231992"/>
    <lineage>
        <taxon>Viruses</taxon>
        <taxon>Varidnaviria</taxon>
        <taxon>Bamfordvirae</taxon>
        <taxon>Nucleocytoviricota</taxon>
        <taxon>Megaviricetes</taxon>
        <taxon>Algavirales</taxon>
        <taxon>Phycodnaviridae</taxon>
        <taxon>Phaeovirus</taxon>
        <taxon>Phaeovirus irregularis</taxon>
    </lineage>
</organism>
<accession>Q6XM52</accession>
<protein>
    <submittedName>
        <fullName evidence="2">FirrV-1-A35</fullName>
    </submittedName>
</protein>
<dbReference type="KEGG" id="vg:41332307"/>
<proteinExistence type="predicted"/>
<feature type="compositionally biased region" description="Polar residues" evidence="1">
    <location>
        <begin position="7"/>
        <end position="17"/>
    </location>
</feature>